<sequence>MQCSGGKVSLLKGYYSQFLSYKTTFLSSTYLCDELSNTSQSKLQMLTDCKMDRSDEYSDIHLIEEFIEDEEEDSYETDDNGENVIVNDGTITAAEDCETFLSPGGTKYWVPNASENVKLAVGDTFGSIEEADTAYRRYADDVGFDVRQSNRKKNKDGFVQTRYLVCNRQGVVKNLDFDTMGNGFGKKKGRNSSYKRTGCKACIKIRFRKEDRLHVVYKFEERHNHSLYNNAEKRFSRGRRQLKYTDFRRIYNATGASIGGSKAHNIQAALKGGVENVGATVVDYKNASRGMIKYVGTKDAQMLLNLMIKRKNYAPDFFFEYKVVEGELQAIFWADEISRMNYKEFGDTISFDATYRTNRHAYNFVPFIAVDNHKRSVVVGSALISNEDAENYTWVLQAFLKAHEKQPTFVITDQCLGMKAAIPLVFTESTHRFCAWHIMDKMPGKVTLSKDDNVAFKKRINRLVWSTHVGPDEFESEWERTLNEFGLEGHEWLNEIYSIREAWISAYYRDDPMSGLMRTTSRSESSHAYFRLFASFKNDLVRFLRAYDSSLEKQRNKHACLEFATRNTFPRRFSPLGIERHAAEVYTRVVFFDVQKEIRKAIYFCGLDFMSQQGVMKTYNVAHKKKSLLTKVTYEVIHDSSTNMLTCQCNMFVRVGLPCRHILKVLMNDGVDKIPEGFIARRWTRALIPVQLQAARARYGEIDVEKETLINGMYSDMDVIVSGVRNDKKTLREASDAVSELRVKYGACMFSNNSAKDRAEALRDCYGDAPEDPEVLPAAGIRNKGCGRGKRLIGSLEKAVEKNKRAKRLCRVCGEHAHHDSRNCPKRTSLCLNSSMDSQESYASSRPSQVNAPYMSAESYRELRIENMRLKKQVEVLKSRIRNFNRLMDSMREEVDNLKAERDAAEKEYFEMKEQLDDTNRTITAVKAMCVCNVFDHISWMEKFVQIATSITDPVPMVIDAAL</sequence>
<dbReference type="Pfam" id="PF03101">
    <property type="entry name" value="FAR1"/>
    <property type="match status" value="1"/>
</dbReference>
<evidence type="ECO:0000256" key="2">
    <source>
        <dbReference type="ARBA" id="ARBA00023125"/>
    </source>
</evidence>
<keyword evidence="3" id="KW-0233">DNA recombination</keyword>
<keyword evidence="4" id="KW-0863">Zinc-finger</keyword>
<evidence type="ECO:0000259" key="6">
    <source>
        <dbReference type="PROSITE" id="PS50966"/>
    </source>
</evidence>
<keyword evidence="1" id="KW-0815">Transposition</keyword>
<dbReference type="PROSITE" id="PS01007">
    <property type="entry name" value="TRANSPOSASE_MUTATOR"/>
    <property type="match status" value="1"/>
</dbReference>
<keyword evidence="4" id="KW-0862">Zinc</keyword>
<evidence type="ECO:0000313" key="8">
    <source>
        <dbReference type="Proteomes" id="UP001172457"/>
    </source>
</evidence>
<dbReference type="EMBL" id="JARYMX010000003">
    <property type="protein sequence ID" value="KAJ9555357.1"/>
    <property type="molecule type" value="Genomic_DNA"/>
</dbReference>
<keyword evidence="2" id="KW-0238">DNA-binding</keyword>
<gene>
    <name evidence="7" type="ORF">OSB04_009971</name>
</gene>
<dbReference type="InterPro" id="IPR007527">
    <property type="entry name" value="Znf_SWIM"/>
</dbReference>
<dbReference type="InterPro" id="IPR018289">
    <property type="entry name" value="MULE_transposase_dom"/>
</dbReference>
<dbReference type="AlphaFoldDB" id="A0AA38TPQ7"/>
<dbReference type="PROSITE" id="PS50966">
    <property type="entry name" value="ZF_SWIM"/>
    <property type="match status" value="1"/>
</dbReference>
<keyword evidence="5" id="KW-0175">Coiled coil</keyword>
<comment type="caution">
    <text evidence="7">The sequence shown here is derived from an EMBL/GenBank/DDBJ whole genome shotgun (WGS) entry which is preliminary data.</text>
</comment>
<evidence type="ECO:0000256" key="3">
    <source>
        <dbReference type="ARBA" id="ARBA00023172"/>
    </source>
</evidence>
<organism evidence="7 8">
    <name type="scientific">Centaurea solstitialis</name>
    <name type="common">yellow star-thistle</name>
    <dbReference type="NCBI Taxonomy" id="347529"/>
    <lineage>
        <taxon>Eukaryota</taxon>
        <taxon>Viridiplantae</taxon>
        <taxon>Streptophyta</taxon>
        <taxon>Embryophyta</taxon>
        <taxon>Tracheophyta</taxon>
        <taxon>Spermatophyta</taxon>
        <taxon>Magnoliopsida</taxon>
        <taxon>eudicotyledons</taxon>
        <taxon>Gunneridae</taxon>
        <taxon>Pentapetalae</taxon>
        <taxon>asterids</taxon>
        <taxon>campanulids</taxon>
        <taxon>Asterales</taxon>
        <taxon>Asteraceae</taxon>
        <taxon>Carduoideae</taxon>
        <taxon>Cardueae</taxon>
        <taxon>Centaureinae</taxon>
        <taxon>Centaurea</taxon>
    </lineage>
</organism>
<proteinExistence type="predicted"/>
<dbReference type="GO" id="GO:0008270">
    <property type="term" value="F:zinc ion binding"/>
    <property type="evidence" value="ECO:0007669"/>
    <property type="project" value="UniProtKB-KW"/>
</dbReference>
<dbReference type="GO" id="GO:0004803">
    <property type="term" value="F:transposase activity"/>
    <property type="evidence" value="ECO:0007669"/>
    <property type="project" value="InterPro"/>
</dbReference>
<evidence type="ECO:0000256" key="4">
    <source>
        <dbReference type="PROSITE-ProRule" id="PRU00325"/>
    </source>
</evidence>
<dbReference type="Pfam" id="PF10551">
    <property type="entry name" value="MULE"/>
    <property type="match status" value="1"/>
</dbReference>
<protein>
    <recommendedName>
        <fullName evidence="6">SWIM-type domain-containing protein</fullName>
    </recommendedName>
</protein>
<dbReference type="PANTHER" id="PTHR47718">
    <property type="entry name" value="OS01G0519700 PROTEIN"/>
    <property type="match status" value="1"/>
</dbReference>
<dbReference type="Pfam" id="PF04434">
    <property type="entry name" value="SWIM"/>
    <property type="match status" value="1"/>
</dbReference>
<dbReference type="InterPro" id="IPR001207">
    <property type="entry name" value="Transposase_mutator"/>
</dbReference>
<dbReference type="PANTHER" id="PTHR47718:SF12">
    <property type="entry name" value="PROTEIN FAR1-RELATED SEQUENCE"/>
    <property type="match status" value="1"/>
</dbReference>
<feature type="coiled-coil region" evidence="5">
    <location>
        <begin position="860"/>
        <end position="922"/>
    </location>
</feature>
<dbReference type="Proteomes" id="UP001172457">
    <property type="component" value="Chromosome 3"/>
</dbReference>
<keyword evidence="4" id="KW-0479">Metal-binding</keyword>
<evidence type="ECO:0000256" key="1">
    <source>
        <dbReference type="ARBA" id="ARBA00022578"/>
    </source>
</evidence>
<name>A0AA38TPQ7_9ASTR</name>
<dbReference type="InterPro" id="IPR004330">
    <property type="entry name" value="FAR1_DNA_bnd_dom"/>
</dbReference>
<evidence type="ECO:0000256" key="5">
    <source>
        <dbReference type="SAM" id="Coils"/>
    </source>
</evidence>
<accession>A0AA38TPQ7</accession>
<keyword evidence="8" id="KW-1185">Reference proteome</keyword>
<evidence type="ECO:0000313" key="7">
    <source>
        <dbReference type="EMBL" id="KAJ9555357.1"/>
    </source>
</evidence>
<feature type="domain" description="SWIM-type" evidence="6">
    <location>
        <begin position="634"/>
        <end position="670"/>
    </location>
</feature>
<dbReference type="GO" id="GO:0003677">
    <property type="term" value="F:DNA binding"/>
    <property type="evidence" value="ECO:0007669"/>
    <property type="project" value="UniProtKB-KW"/>
</dbReference>
<reference evidence="7" key="1">
    <citation type="submission" date="2023-03" db="EMBL/GenBank/DDBJ databases">
        <title>Chromosome-scale reference genome and RAD-based genetic map of yellow starthistle (Centaurea solstitialis) reveal putative structural variation and QTLs associated with invader traits.</title>
        <authorList>
            <person name="Reatini B."/>
            <person name="Cang F.A."/>
            <person name="Jiang Q."/>
            <person name="Mckibben M.T.W."/>
            <person name="Barker M.S."/>
            <person name="Rieseberg L.H."/>
            <person name="Dlugosch K.M."/>
        </authorList>
    </citation>
    <scope>NUCLEOTIDE SEQUENCE</scope>
    <source>
        <strain evidence="7">CAN-66</strain>
        <tissue evidence="7">Leaf</tissue>
    </source>
</reference>
<dbReference type="GO" id="GO:0006313">
    <property type="term" value="P:DNA transposition"/>
    <property type="evidence" value="ECO:0007669"/>
    <property type="project" value="InterPro"/>
</dbReference>